<evidence type="ECO:0000313" key="4">
    <source>
        <dbReference type="EMBL" id="MEO1771565.1"/>
    </source>
</evidence>
<dbReference type="Pfam" id="PF06030">
    <property type="entry name" value="WxLIP_PGBD"/>
    <property type="match status" value="1"/>
</dbReference>
<keyword evidence="1" id="KW-1133">Transmembrane helix</keyword>
<dbReference type="RefSeq" id="WP_207705314.1">
    <property type="nucleotide sequence ID" value="NZ_JAFREL020000003.1"/>
</dbReference>
<dbReference type="EMBL" id="JAFREL020000003">
    <property type="protein sequence ID" value="MEO1771565.1"/>
    <property type="molecule type" value="Genomic_DNA"/>
</dbReference>
<comment type="caution">
    <text evidence="4">The sequence shown here is derived from an EMBL/GenBank/DDBJ whole genome shotgun (WGS) entry which is preliminary data.</text>
</comment>
<organism evidence="4 5">
    <name type="scientific">Candidatus Enterococcus ferrettii</name>
    <dbReference type="NCBI Taxonomy" id="2815324"/>
    <lineage>
        <taxon>Bacteria</taxon>
        <taxon>Bacillati</taxon>
        <taxon>Bacillota</taxon>
        <taxon>Bacilli</taxon>
        <taxon>Lactobacillales</taxon>
        <taxon>Enterococcaceae</taxon>
        <taxon>Enterococcus</taxon>
    </lineage>
</organism>
<evidence type="ECO:0000313" key="5">
    <source>
        <dbReference type="Proteomes" id="UP000664357"/>
    </source>
</evidence>
<protein>
    <recommendedName>
        <fullName evidence="6">DUF3324 domain-containing protein</fullName>
    </recommendedName>
</protein>
<dbReference type="Pfam" id="PF11797">
    <property type="entry name" value="WxLIP_HBD"/>
    <property type="match status" value="1"/>
</dbReference>
<feature type="domain" description="WxL Interacting Protein host binding" evidence="3">
    <location>
        <begin position="178"/>
        <end position="316"/>
    </location>
</feature>
<evidence type="ECO:0000256" key="1">
    <source>
        <dbReference type="SAM" id="Phobius"/>
    </source>
</evidence>
<gene>
    <name evidence="4" type="ORF">JZO67_003546</name>
</gene>
<keyword evidence="1" id="KW-0812">Transmembrane</keyword>
<sequence>MKNEHYLKKTIRMVVTIILFSTLFSGITGYADEEKNSTANEPNSELADRTGFTVETIQPETQIDKTAHYFYIHVNPEESQTLKVKVISKRKEPSKVSVHLNNAVTNITGQIDYGQENAQLDSSMKLPLTDIVKIEQKEITVENFEEKIVELKVNPPKEKFSGVRLGAVVFRSAEESENESGVKSTYGYKISVMTSEDLAPYNKGGELNYLGVKATLYNGEKVVTMTAQNPNPFVLEKLMMTTKLRKKGQKEVIASNALQDMKIAPNSSFDFLTYLGIEELEPGKYVIESKATDGEKNWNWEKEFEITNKQANQINKDAAYKITMPRLYKIIGIILLVLTTGNIAYLIYRRKTQQGGGKDDAKEE</sequence>
<reference evidence="4 5" key="1">
    <citation type="submission" date="2021-03" db="EMBL/GenBank/DDBJ databases">
        <authorList>
            <person name="Gilmore M.S."/>
            <person name="Schwartzman J."/>
            <person name="Van Tyne D."/>
            <person name="Martin M."/>
            <person name="Earl A.M."/>
            <person name="Manson A.L."/>
            <person name="Straub T."/>
            <person name="Salamzade R."/>
            <person name="Saavedra J."/>
            <person name="Lebreton F."/>
            <person name="Prichula J."/>
            <person name="Schaufler K."/>
            <person name="Gaca A."/>
            <person name="Sgardioli B."/>
            <person name="Wagenaar J."/>
            <person name="Strong T."/>
        </authorList>
    </citation>
    <scope>NUCLEOTIDE SEQUENCE [LARGE SCALE GENOMIC DNA]</scope>
    <source>
        <strain evidence="4 5">665A</strain>
    </source>
</reference>
<feature type="domain" description="WxL Interacting Protein peptidoglycan binding" evidence="2">
    <location>
        <begin position="52"/>
        <end position="170"/>
    </location>
</feature>
<proteinExistence type="predicted"/>
<evidence type="ECO:0000259" key="2">
    <source>
        <dbReference type="Pfam" id="PF06030"/>
    </source>
</evidence>
<accession>A0ABV0ESE6</accession>
<dbReference type="InterPro" id="IPR010317">
    <property type="entry name" value="WxLIP_PGBD"/>
</dbReference>
<evidence type="ECO:0000259" key="3">
    <source>
        <dbReference type="Pfam" id="PF11797"/>
    </source>
</evidence>
<evidence type="ECO:0008006" key="6">
    <source>
        <dbReference type="Google" id="ProtNLM"/>
    </source>
</evidence>
<keyword evidence="5" id="KW-1185">Reference proteome</keyword>
<dbReference type="Proteomes" id="UP000664357">
    <property type="component" value="Unassembled WGS sequence"/>
</dbReference>
<feature type="transmembrane region" description="Helical" evidence="1">
    <location>
        <begin position="327"/>
        <end position="348"/>
    </location>
</feature>
<keyword evidence="1" id="KW-0472">Membrane</keyword>
<name>A0ABV0ESE6_9ENTE</name>
<reference evidence="4 5" key="2">
    <citation type="submission" date="2024-02" db="EMBL/GenBank/DDBJ databases">
        <title>The Genome Sequence of Enterococcus sp. DIV0159.</title>
        <authorList>
            <person name="Earl A."/>
            <person name="Manson A."/>
            <person name="Gilmore M."/>
            <person name="Sanders J."/>
            <person name="Shea T."/>
            <person name="Howe W."/>
            <person name="Livny J."/>
            <person name="Cuomo C."/>
            <person name="Neafsey D."/>
            <person name="Birren B."/>
        </authorList>
    </citation>
    <scope>NUCLEOTIDE SEQUENCE [LARGE SCALE GENOMIC DNA]</scope>
    <source>
        <strain evidence="4 5">665A</strain>
    </source>
</reference>
<dbReference type="InterPro" id="IPR021759">
    <property type="entry name" value="WxLIP_HBD"/>
</dbReference>